<dbReference type="EMBL" id="AP022557">
    <property type="protein sequence ID" value="BBW98677.1"/>
    <property type="molecule type" value="Genomic_DNA"/>
</dbReference>
<keyword evidence="2" id="KW-1185">Reference proteome</keyword>
<reference evidence="2" key="1">
    <citation type="journal article" date="2020" name="Microbiol. Resour. Announc.">
        <title>Complete Genome Sequence of Geobacillus sp. Strain E55-1, Isolated from Mine Geyser in Japan.</title>
        <authorList>
            <person name="Miyazaki K."/>
            <person name="Hase E."/>
            <person name="Tokito N."/>
        </authorList>
    </citation>
    <scope>NUCLEOTIDE SEQUENCE [LARGE SCALE GENOMIC DNA]</scope>
    <source>
        <strain evidence="2">E55-1</strain>
    </source>
</reference>
<evidence type="ECO:0008006" key="3">
    <source>
        <dbReference type="Google" id="ProtNLM"/>
    </source>
</evidence>
<evidence type="ECO:0000313" key="1">
    <source>
        <dbReference type="EMBL" id="BBW98677.1"/>
    </source>
</evidence>
<dbReference type="AlphaFoldDB" id="A0A679FX42"/>
<sequence>MNYEELLSRLVHMKNAIISLHEYLAPELKTRDLAILKYGFTEKQISQLDNYFREIVFNNVRPSKEDFRKKLAEIKNLPDLTDEVLEDVLLGYKSDGMYVNIIDEILKK</sequence>
<protein>
    <recommendedName>
        <fullName evidence="3">DUF1878 domain-containing protein</fullName>
    </recommendedName>
</protein>
<organism evidence="1 2">
    <name type="scientific">Geobacillus subterraneus</name>
    <dbReference type="NCBI Taxonomy" id="129338"/>
    <lineage>
        <taxon>Bacteria</taxon>
        <taxon>Bacillati</taxon>
        <taxon>Bacillota</taxon>
        <taxon>Bacilli</taxon>
        <taxon>Bacillales</taxon>
        <taxon>Anoxybacillaceae</taxon>
        <taxon>Geobacillus</taxon>
    </lineage>
</organism>
<accession>A0A679FX42</accession>
<evidence type="ECO:0000313" key="2">
    <source>
        <dbReference type="Proteomes" id="UP000501421"/>
    </source>
</evidence>
<dbReference type="RefSeq" id="WP_033844553.1">
    <property type="nucleotide sequence ID" value="NZ_AP022557.1"/>
</dbReference>
<gene>
    <name evidence="1" type="ORF">GsuE55_35100</name>
</gene>
<proteinExistence type="predicted"/>
<dbReference type="Proteomes" id="UP000501421">
    <property type="component" value="Chromosome"/>
</dbReference>
<name>A0A679FX42_9BACL</name>